<name>A0ABR9W220_9MICO</name>
<dbReference type="InterPro" id="IPR048631">
    <property type="entry name" value="SecD_1st"/>
</dbReference>
<dbReference type="InterPro" id="IPR005791">
    <property type="entry name" value="SecD"/>
</dbReference>
<keyword evidence="8 9" id="KW-0472">Membrane</keyword>
<dbReference type="EMBL" id="JADEYR010000010">
    <property type="protein sequence ID" value="MBE9404457.1"/>
    <property type="molecule type" value="Genomic_DNA"/>
</dbReference>
<dbReference type="Gene3D" id="3.30.1360.200">
    <property type="match status" value="1"/>
</dbReference>
<comment type="similarity">
    <text evidence="9">Belongs to the SecD/SecF family. SecD subfamily.</text>
</comment>
<dbReference type="SUPFAM" id="SSF82866">
    <property type="entry name" value="Multidrug efflux transporter AcrB transmembrane domain"/>
    <property type="match status" value="1"/>
</dbReference>
<proteinExistence type="inferred from homology"/>
<dbReference type="Proteomes" id="UP000644727">
    <property type="component" value="Unassembled WGS sequence"/>
</dbReference>
<feature type="domain" description="Protein export membrane protein SecD/SecF C-terminal" evidence="11">
    <location>
        <begin position="354"/>
        <end position="531"/>
    </location>
</feature>
<keyword evidence="7 9" id="KW-0811">Translocation</keyword>
<evidence type="ECO:0000313" key="14">
    <source>
        <dbReference type="EMBL" id="MBE9404457.1"/>
    </source>
</evidence>
<accession>A0ABR9W220</accession>
<comment type="function">
    <text evidence="9">Part of the Sec protein translocase complex. Interacts with the SecYEG preprotein conducting channel. SecDF uses the proton motive force (PMF) to complete protein translocation after the ATP-dependent function of SecA.</text>
</comment>
<evidence type="ECO:0000256" key="5">
    <source>
        <dbReference type="ARBA" id="ARBA00022927"/>
    </source>
</evidence>
<keyword evidence="4 9" id="KW-0812">Transmembrane</keyword>
<feature type="transmembrane region" description="Helical" evidence="9">
    <location>
        <begin position="504"/>
        <end position="528"/>
    </location>
</feature>
<dbReference type="NCBIfam" id="TIGR01129">
    <property type="entry name" value="secD"/>
    <property type="match status" value="1"/>
</dbReference>
<feature type="transmembrane region" description="Helical" evidence="9">
    <location>
        <begin position="398"/>
        <end position="419"/>
    </location>
</feature>
<dbReference type="PANTHER" id="PTHR30081">
    <property type="entry name" value="PROTEIN-EXPORT MEMBRANE PROTEIN SEC"/>
    <property type="match status" value="1"/>
</dbReference>
<evidence type="ECO:0000259" key="12">
    <source>
        <dbReference type="Pfam" id="PF21760"/>
    </source>
</evidence>
<reference evidence="14 15" key="1">
    <citation type="submission" date="2020-10" db="EMBL/GenBank/DDBJ databases">
        <title>Draft genome and description of Brachybacterium epidermidis sp nov.</title>
        <authorList>
            <person name="Boxberger M."/>
            <person name="La Scola B."/>
        </authorList>
    </citation>
    <scope>NUCLEOTIDE SEQUENCE [LARGE SCALE GENOMIC DNA]</scope>
    <source>
        <strain evidence="14 15">Marseille-Q2903</strain>
    </source>
</reference>
<comment type="caution">
    <text evidence="9">Lacks conserved residue(s) required for the propagation of feature annotation.</text>
</comment>
<keyword evidence="2 9" id="KW-0813">Transport</keyword>
<keyword evidence="15" id="KW-1185">Reference proteome</keyword>
<evidence type="ECO:0000256" key="10">
    <source>
        <dbReference type="SAM" id="MobiDB-lite"/>
    </source>
</evidence>
<dbReference type="InterPro" id="IPR048634">
    <property type="entry name" value="SecD_SecF_C"/>
</dbReference>
<dbReference type="InterPro" id="IPR054384">
    <property type="entry name" value="SecDF_P1_head"/>
</dbReference>
<feature type="transmembrane region" description="Helical" evidence="9">
    <location>
        <begin position="375"/>
        <end position="391"/>
    </location>
</feature>
<organism evidence="14 15">
    <name type="scientific">Brachybacterium epidermidis</name>
    <dbReference type="NCBI Taxonomy" id="2781983"/>
    <lineage>
        <taxon>Bacteria</taxon>
        <taxon>Bacillati</taxon>
        <taxon>Actinomycetota</taxon>
        <taxon>Actinomycetes</taxon>
        <taxon>Micrococcales</taxon>
        <taxon>Dermabacteraceae</taxon>
        <taxon>Brachybacterium</taxon>
    </lineage>
</organism>
<feature type="transmembrane region" description="Helical" evidence="9">
    <location>
        <begin position="480"/>
        <end position="498"/>
    </location>
</feature>
<keyword evidence="6 9" id="KW-1133">Transmembrane helix</keyword>
<feature type="region of interest" description="Disordered" evidence="10">
    <location>
        <begin position="565"/>
        <end position="617"/>
    </location>
</feature>
<comment type="subunit">
    <text evidence="9">Forms a complex with SecF. Part of the essential Sec protein translocation apparatus which comprises SecA, SecYEG and auxiliary proteins SecDF. Other proteins may also be involved.</text>
</comment>
<dbReference type="NCBIfam" id="TIGR00916">
    <property type="entry name" value="2A0604s01"/>
    <property type="match status" value="1"/>
</dbReference>
<dbReference type="Pfam" id="PF21760">
    <property type="entry name" value="SecD_1st"/>
    <property type="match status" value="1"/>
</dbReference>
<sequence>MPLRRLALAALAVLILLLGGGIAAGTKWGGWHPAPALSLDLAGGTQVILQATSRDGSPIDRDAMEQARQIIAQRVNAMGVAETEITVQGGTNIVIDVPGTMDQATSEALRQTAAMGFRPVLGVVAPEGTGEALPSDGGGSDAGASDAGGDAGSGETSQPPADPSALQFDPLVGTDPSMAPTPTAPGQDDLPYPAWSMDWLTAEIQNELMTVDCTDPAAQQERVSQAAPDEPVVACDPDGTQKFVLGPQVVAGSAVRDASVGSDMTPTGQPTGFFVTNIRFQDDAAQSFSHMTQALYGGEGATTAFAIVLDGLVISAPTVEEPSPGGEASISGNFTQEQASQLADQLRFGALPLEFEVASEQQISATLGSDQLEKGLIAGLIGLALVVLYAIGQYRALAVVTTGSLIVTGTLAYGILTVLSNIPEIGYRLSLAGVVGLIVSIAFTADSFIVYFERVRDEIRDGRGIVSAVDHGWARARQTILASDAVNLIAAVVLYALSTGGVRGFAFVLGITTILDLVVVFLFTHPLLQTLVRTRFFGKGHPMSGLDPAMLGRSVPAYAGRGRVRTLSETRPRGRSSRAVEPEPRLTLAERKALRAQESAQEDPPSRGSDPTGEENR</sequence>
<evidence type="ECO:0000259" key="13">
    <source>
        <dbReference type="Pfam" id="PF22599"/>
    </source>
</evidence>
<feature type="domain" description="SecDF P1 head subdomain" evidence="13">
    <location>
        <begin position="239"/>
        <end position="352"/>
    </location>
</feature>
<dbReference type="Gene3D" id="3.30.70.3220">
    <property type="match status" value="1"/>
</dbReference>
<dbReference type="Pfam" id="PF02355">
    <property type="entry name" value="SecD_SecF_C"/>
    <property type="match status" value="1"/>
</dbReference>
<evidence type="ECO:0000256" key="6">
    <source>
        <dbReference type="ARBA" id="ARBA00022989"/>
    </source>
</evidence>
<feature type="compositionally biased region" description="Basic and acidic residues" evidence="10">
    <location>
        <begin position="566"/>
        <end position="595"/>
    </location>
</feature>
<feature type="domain" description="Protein translocase subunit SecDF P1" evidence="12">
    <location>
        <begin position="64"/>
        <end position="120"/>
    </location>
</feature>
<dbReference type="InterPro" id="IPR055344">
    <property type="entry name" value="SecD_SecF_C_bact"/>
</dbReference>
<evidence type="ECO:0000256" key="8">
    <source>
        <dbReference type="ARBA" id="ARBA00023136"/>
    </source>
</evidence>
<evidence type="ECO:0000259" key="11">
    <source>
        <dbReference type="Pfam" id="PF02355"/>
    </source>
</evidence>
<keyword evidence="3 9" id="KW-1003">Cell membrane</keyword>
<evidence type="ECO:0000256" key="1">
    <source>
        <dbReference type="ARBA" id="ARBA00004651"/>
    </source>
</evidence>
<evidence type="ECO:0000256" key="4">
    <source>
        <dbReference type="ARBA" id="ARBA00022692"/>
    </source>
</evidence>
<evidence type="ECO:0000256" key="7">
    <source>
        <dbReference type="ARBA" id="ARBA00023010"/>
    </source>
</evidence>
<evidence type="ECO:0000256" key="9">
    <source>
        <dbReference type="HAMAP-Rule" id="MF_01463"/>
    </source>
</evidence>
<dbReference type="PANTHER" id="PTHR30081:SF1">
    <property type="entry name" value="PROTEIN TRANSLOCASE SUBUNIT SECD"/>
    <property type="match status" value="1"/>
</dbReference>
<feature type="transmembrane region" description="Helical" evidence="9">
    <location>
        <begin position="431"/>
        <end position="452"/>
    </location>
</feature>
<gene>
    <name evidence="9 14" type="primary">secD</name>
    <name evidence="14" type="ORF">IOE58_09800</name>
</gene>
<feature type="region of interest" description="Disordered" evidence="10">
    <location>
        <begin position="126"/>
        <end position="191"/>
    </location>
</feature>
<dbReference type="InterPro" id="IPR022813">
    <property type="entry name" value="SecD/SecF_arch_bac"/>
</dbReference>
<keyword evidence="5 9" id="KW-0653">Protein transport</keyword>
<dbReference type="Pfam" id="PF22599">
    <property type="entry name" value="SecDF_P1_head"/>
    <property type="match status" value="1"/>
</dbReference>
<evidence type="ECO:0000256" key="3">
    <source>
        <dbReference type="ARBA" id="ARBA00022475"/>
    </source>
</evidence>
<evidence type="ECO:0000256" key="2">
    <source>
        <dbReference type="ARBA" id="ARBA00022448"/>
    </source>
</evidence>
<evidence type="ECO:0000313" key="15">
    <source>
        <dbReference type="Proteomes" id="UP000644727"/>
    </source>
</evidence>
<protein>
    <recommendedName>
        <fullName evidence="9">Protein translocase subunit SecD</fullName>
    </recommendedName>
</protein>
<comment type="subcellular location">
    <subcellularLocation>
        <location evidence="1 9">Cell membrane</location>
        <topology evidence="1 9">Multi-pass membrane protein</topology>
    </subcellularLocation>
</comment>
<dbReference type="RefSeq" id="WP_193866204.1">
    <property type="nucleotide sequence ID" value="NZ_JADEYR010000010.1"/>
</dbReference>
<comment type="caution">
    <text evidence="14">The sequence shown here is derived from an EMBL/GenBank/DDBJ whole genome shotgun (WGS) entry which is preliminary data.</text>
</comment>
<dbReference type="HAMAP" id="MF_01463_B">
    <property type="entry name" value="SecD_B"/>
    <property type="match status" value="1"/>
</dbReference>